<evidence type="ECO:0000313" key="2">
    <source>
        <dbReference type="EMBL" id="ACO70314.1"/>
    </source>
</evidence>
<dbReference type="KEGG" id="mis:MICPUN_109272"/>
<name>C1FJ94_MICCC</name>
<dbReference type="EMBL" id="CP001577">
    <property type="protein sequence ID" value="ACO70314.1"/>
    <property type="molecule type" value="Genomic_DNA"/>
</dbReference>
<protein>
    <submittedName>
        <fullName evidence="2">Uncharacterized protein</fullName>
    </submittedName>
</protein>
<organism evidence="2 3">
    <name type="scientific">Micromonas commoda (strain RCC299 / NOUM17 / CCMP2709)</name>
    <name type="common">Picoplanktonic green alga</name>
    <dbReference type="NCBI Taxonomy" id="296587"/>
    <lineage>
        <taxon>Eukaryota</taxon>
        <taxon>Viridiplantae</taxon>
        <taxon>Chlorophyta</taxon>
        <taxon>Mamiellophyceae</taxon>
        <taxon>Mamiellales</taxon>
        <taxon>Mamiellaceae</taxon>
        <taxon>Micromonas</taxon>
    </lineage>
</organism>
<sequence length="335" mass="38131">MVGLTKAAKNQQLYRATFDNDDRKRVNSTKRKLNKKKRDDLKAQIEAGDPAAALKREAIRDQLRQRKTRSRERAKERQQLERQGAGASQQPEGASDQDARTVPAPVPPRDGLSVAVREPQRVFGDLEAKVYDGVKVDEAWVTAARYMLEKHVVTTGHNREVEGRRTRYAYVYNRNLKPQWNGRKGCEHIEKLKFLERVLAKRATMHVGNVEVELEMMIAREYTGGPSEDEVVHIHTDMVYDGEKPDRREVVSVVFVLEGGFKESGYDVRIHGEDAKGKIELYPQLETGDQLFMAGGEFGVAHDVGFFGNPRRQEWKKRLTIVAFYAVGRRSLTPG</sequence>
<keyword evidence="3" id="KW-1185">Reference proteome</keyword>
<proteinExistence type="predicted"/>
<dbReference type="GeneID" id="8248180"/>
<dbReference type="Proteomes" id="UP000002009">
    <property type="component" value="Chromosome 12"/>
</dbReference>
<accession>C1FJ94</accession>
<feature type="compositionally biased region" description="Basic and acidic residues" evidence="1">
    <location>
        <begin position="54"/>
        <end position="64"/>
    </location>
</feature>
<feature type="region of interest" description="Disordered" evidence="1">
    <location>
        <begin position="1"/>
        <end position="112"/>
    </location>
</feature>
<evidence type="ECO:0000256" key="1">
    <source>
        <dbReference type="SAM" id="MobiDB-lite"/>
    </source>
</evidence>
<evidence type="ECO:0000313" key="3">
    <source>
        <dbReference type="Proteomes" id="UP000002009"/>
    </source>
</evidence>
<reference evidence="2 3" key="1">
    <citation type="journal article" date="2009" name="Science">
        <title>Green evolution and dynamic adaptations revealed by genomes of the marine picoeukaryotes Micromonas.</title>
        <authorList>
            <person name="Worden A.Z."/>
            <person name="Lee J.H."/>
            <person name="Mock T."/>
            <person name="Rouze P."/>
            <person name="Simmons M.P."/>
            <person name="Aerts A.L."/>
            <person name="Allen A.E."/>
            <person name="Cuvelier M.L."/>
            <person name="Derelle E."/>
            <person name="Everett M.V."/>
            <person name="Foulon E."/>
            <person name="Grimwood J."/>
            <person name="Gundlach H."/>
            <person name="Henrissat B."/>
            <person name="Napoli C."/>
            <person name="McDonald S.M."/>
            <person name="Parker M.S."/>
            <person name="Rombauts S."/>
            <person name="Salamov A."/>
            <person name="Von Dassow P."/>
            <person name="Badger J.H."/>
            <person name="Coutinho P.M."/>
            <person name="Demir E."/>
            <person name="Dubchak I."/>
            <person name="Gentemann C."/>
            <person name="Eikrem W."/>
            <person name="Gready J.E."/>
            <person name="John U."/>
            <person name="Lanier W."/>
            <person name="Lindquist E.A."/>
            <person name="Lucas S."/>
            <person name="Mayer K.F."/>
            <person name="Moreau H."/>
            <person name="Not F."/>
            <person name="Otillar R."/>
            <person name="Panaud O."/>
            <person name="Pangilinan J."/>
            <person name="Paulsen I."/>
            <person name="Piegu B."/>
            <person name="Poliakov A."/>
            <person name="Robbens S."/>
            <person name="Schmutz J."/>
            <person name="Toulza E."/>
            <person name="Wyss T."/>
            <person name="Zelensky A."/>
            <person name="Zhou K."/>
            <person name="Armbrust E.V."/>
            <person name="Bhattacharya D."/>
            <person name="Goodenough U.W."/>
            <person name="Van de Peer Y."/>
            <person name="Grigoriev I.V."/>
        </authorList>
    </citation>
    <scope>NUCLEOTIDE SEQUENCE [LARGE SCALE GENOMIC DNA]</scope>
    <source>
        <strain evidence="3">RCC299 / NOUM17</strain>
    </source>
</reference>
<dbReference type="RefSeq" id="XP_002509056.1">
    <property type="nucleotide sequence ID" value="XM_002509010.1"/>
</dbReference>
<feature type="compositionally biased region" description="Basic residues" evidence="1">
    <location>
        <begin position="26"/>
        <end position="36"/>
    </location>
</feature>
<gene>
    <name evidence="2" type="ORF">MICPUN_109272</name>
</gene>
<dbReference type="AlphaFoldDB" id="C1FJ94"/>
<feature type="compositionally biased region" description="Basic and acidic residues" evidence="1">
    <location>
        <begin position="71"/>
        <end position="80"/>
    </location>
</feature>
<dbReference type="InParanoid" id="C1FJ94"/>